<dbReference type="EMBL" id="JABSTU010000004">
    <property type="protein sequence ID" value="KAH8034013.1"/>
    <property type="molecule type" value="Genomic_DNA"/>
</dbReference>
<proteinExistence type="predicted"/>
<dbReference type="Proteomes" id="UP000821866">
    <property type="component" value="Chromosome 2"/>
</dbReference>
<accession>A0A9J6EIN3</accession>
<reference evidence="2" key="2">
    <citation type="submission" date="2021-09" db="EMBL/GenBank/DDBJ databases">
        <authorList>
            <person name="Jia N."/>
            <person name="Wang J."/>
            <person name="Shi W."/>
            <person name="Du L."/>
            <person name="Sun Y."/>
            <person name="Zhan W."/>
            <person name="Jiang J."/>
            <person name="Wang Q."/>
            <person name="Zhang B."/>
            <person name="Ji P."/>
            <person name="Sakyi L.B."/>
            <person name="Cui X."/>
            <person name="Yuan T."/>
            <person name="Jiang B."/>
            <person name="Yang W."/>
            <person name="Lam T.T.-Y."/>
            <person name="Chang Q."/>
            <person name="Ding S."/>
            <person name="Wang X."/>
            <person name="Zhu J."/>
            <person name="Ruan X."/>
            <person name="Zhao L."/>
            <person name="Wei J."/>
            <person name="Que T."/>
            <person name="Du C."/>
            <person name="Cheng J."/>
            <person name="Dai P."/>
            <person name="Han X."/>
            <person name="Huang E."/>
            <person name="Gao Y."/>
            <person name="Liu J."/>
            <person name="Shao H."/>
            <person name="Ye R."/>
            <person name="Li L."/>
            <person name="Wei W."/>
            <person name="Wang X."/>
            <person name="Wang C."/>
            <person name="Huo Q."/>
            <person name="Li W."/>
            <person name="Guo W."/>
            <person name="Chen H."/>
            <person name="Chen S."/>
            <person name="Zhou L."/>
            <person name="Zhou L."/>
            <person name="Ni X."/>
            <person name="Tian J."/>
            <person name="Zhou Y."/>
            <person name="Sheng Y."/>
            <person name="Liu T."/>
            <person name="Pan Y."/>
            <person name="Xia L."/>
            <person name="Li J."/>
            <person name="Zhao F."/>
            <person name="Cao W."/>
        </authorList>
    </citation>
    <scope>NUCLEOTIDE SEQUENCE</scope>
    <source>
        <strain evidence="2">Rmic-2018</strain>
        <tissue evidence="2">Larvae</tissue>
    </source>
</reference>
<name>A0A9J6EIN3_RHIMP</name>
<keyword evidence="3" id="KW-1185">Reference proteome</keyword>
<evidence type="ECO:0000256" key="1">
    <source>
        <dbReference type="SAM" id="MobiDB-lite"/>
    </source>
</evidence>
<protein>
    <submittedName>
        <fullName evidence="2">Uncharacterized protein</fullName>
    </submittedName>
</protein>
<evidence type="ECO:0000313" key="3">
    <source>
        <dbReference type="Proteomes" id="UP000821866"/>
    </source>
</evidence>
<reference evidence="2" key="1">
    <citation type="journal article" date="2020" name="Cell">
        <title>Large-Scale Comparative Analyses of Tick Genomes Elucidate Their Genetic Diversity and Vector Capacities.</title>
        <authorList>
            <consortium name="Tick Genome and Microbiome Consortium (TIGMIC)"/>
            <person name="Jia N."/>
            <person name="Wang J."/>
            <person name="Shi W."/>
            <person name="Du L."/>
            <person name="Sun Y."/>
            <person name="Zhan W."/>
            <person name="Jiang J.F."/>
            <person name="Wang Q."/>
            <person name="Zhang B."/>
            <person name="Ji P."/>
            <person name="Bell-Sakyi L."/>
            <person name="Cui X.M."/>
            <person name="Yuan T.T."/>
            <person name="Jiang B.G."/>
            <person name="Yang W.F."/>
            <person name="Lam T.T."/>
            <person name="Chang Q.C."/>
            <person name="Ding S.J."/>
            <person name="Wang X.J."/>
            <person name="Zhu J.G."/>
            <person name="Ruan X.D."/>
            <person name="Zhao L."/>
            <person name="Wei J.T."/>
            <person name="Ye R.Z."/>
            <person name="Que T.C."/>
            <person name="Du C.H."/>
            <person name="Zhou Y.H."/>
            <person name="Cheng J.X."/>
            <person name="Dai P.F."/>
            <person name="Guo W.B."/>
            <person name="Han X.H."/>
            <person name="Huang E.J."/>
            <person name="Li L.F."/>
            <person name="Wei W."/>
            <person name="Gao Y.C."/>
            <person name="Liu J.Z."/>
            <person name="Shao H.Z."/>
            <person name="Wang X."/>
            <person name="Wang C.C."/>
            <person name="Yang T.C."/>
            <person name="Huo Q.B."/>
            <person name="Li W."/>
            <person name="Chen H.Y."/>
            <person name="Chen S.E."/>
            <person name="Zhou L.G."/>
            <person name="Ni X.B."/>
            <person name="Tian J.H."/>
            <person name="Sheng Y."/>
            <person name="Liu T."/>
            <person name="Pan Y.S."/>
            <person name="Xia L.Y."/>
            <person name="Li J."/>
            <person name="Zhao F."/>
            <person name="Cao W.C."/>
        </authorList>
    </citation>
    <scope>NUCLEOTIDE SEQUENCE</scope>
    <source>
        <strain evidence="2">Rmic-2018</strain>
    </source>
</reference>
<organism evidence="2 3">
    <name type="scientific">Rhipicephalus microplus</name>
    <name type="common">Cattle tick</name>
    <name type="synonym">Boophilus microplus</name>
    <dbReference type="NCBI Taxonomy" id="6941"/>
    <lineage>
        <taxon>Eukaryota</taxon>
        <taxon>Metazoa</taxon>
        <taxon>Ecdysozoa</taxon>
        <taxon>Arthropoda</taxon>
        <taxon>Chelicerata</taxon>
        <taxon>Arachnida</taxon>
        <taxon>Acari</taxon>
        <taxon>Parasitiformes</taxon>
        <taxon>Ixodida</taxon>
        <taxon>Ixodoidea</taxon>
        <taxon>Ixodidae</taxon>
        <taxon>Rhipicephalinae</taxon>
        <taxon>Rhipicephalus</taxon>
        <taxon>Boophilus</taxon>
    </lineage>
</organism>
<evidence type="ECO:0000313" key="2">
    <source>
        <dbReference type="EMBL" id="KAH8034013.1"/>
    </source>
</evidence>
<sequence>MASEQTPSRRSFLFDPVATDLISFEADGCNSTEYYGPLADPLLSFTGRDPFFGAPYGDASRLNEDHSPSQAILLTRGTQVLAYRQPPPLSASLEPRCAWAGRDSSHWGSPNHEAAFAARHRDALDVSDHALDPYSYARAATVARQREQERKPRALVHEGTSNRGAPTAASKRTHRS</sequence>
<gene>
    <name evidence="2" type="ORF">HPB51_018524</name>
</gene>
<feature type="region of interest" description="Disordered" evidence="1">
    <location>
        <begin position="141"/>
        <end position="176"/>
    </location>
</feature>
<dbReference type="AlphaFoldDB" id="A0A9J6EIN3"/>
<feature type="compositionally biased region" description="Basic and acidic residues" evidence="1">
    <location>
        <begin position="144"/>
        <end position="156"/>
    </location>
</feature>
<comment type="caution">
    <text evidence="2">The sequence shown here is derived from an EMBL/GenBank/DDBJ whole genome shotgun (WGS) entry which is preliminary data.</text>
</comment>